<keyword evidence="2" id="KW-0732">Signal</keyword>
<dbReference type="EMBL" id="JBHSDP010000013">
    <property type="protein sequence ID" value="MFC4328505.1"/>
    <property type="molecule type" value="Genomic_DNA"/>
</dbReference>
<feature type="region of interest" description="Disordered" evidence="1">
    <location>
        <begin position="205"/>
        <end position="239"/>
    </location>
</feature>
<dbReference type="PROSITE" id="PS51257">
    <property type="entry name" value="PROKAR_LIPOPROTEIN"/>
    <property type="match status" value="1"/>
</dbReference>
<evidence type="ECO:0000256" key="2">
    <source>
        <dbReference type="SAM" id="SignalP"/>
    </source>
</evidence>
<feature type="compositionally biased region" description="Basic and acidic residues" evidence="1">
    <location>
        <begin position="219"/>
        <end position="228"/>
    </location>
</feature>
<evidence type="ECO:0000313" key="4">
    <source>
        <dbReference type="Proteomes" id="UP001595824"/>
    </source>
</evidence>
<proteinExistence type="predicted"/>
<evidence type="ECO:0000256" key="1">
    <source>
        <dbReference type="SAM" id="MobiDB-lite"/>
    </source>
</evidence>
<comment type="caution">
    <text evidence="3">The sequence shown here is derived from an EMBL/GenBank/DDBJ whole genome shotgun (WGS) entry which is preliminary data.</text>
</comment>
<feature type="chain" id="PRO_5046831366" description="PknH-like extracellular domain-containing protein" evidence="2">
    <location>
        <begin position="25"/>
        <end position="294"/>
    </location>
</feature>
<keyword evidence="4" id="KW-1185">Reference proteome</keyword>
<organism evidence="3 4">
    <name type="scientific">Streptomyces andamanensis</name>
    <dbReference type="NCBI Taxonomy" id="1565035"/>
    <lineage>
        <taxon>Bacteria</taxon>
        <taxon>Bacillati</taxon>
        <taxon>Actinomycetota</taxon>
        <taxon>Actinomycetes</taxon>
        <taxon>Kitasatosporales</taxon>
        <taxon>Streptomycetaceae</taxon>
        <taxon>Streptomyces</taxon>
    </lineage>
</organism>
<protein>
    <recommendedName>
        <fullName evidence="5">PknH-like extracellular domain-containing protein</fullName>
    </recommendedName>
</protein>
<sequence>MPRLPAVRVLAVAVLCAAGPPALTACGSGQEARPAAASPSAAAASRPAAPRTPAAPTAPAAPAGLTAAQAQAALLTEDDLGVPWEPTEGAATWRDGILKARTGAGTAPDCQRLIDALYADQPLGAPTGTYAVTGFDDGDDRAQLRHQVLTLRPADVDRTLAWLRTLPRTCARFTAATTRAGEQTVRVDDLALPALGDARQGLRITFTGPRDSADGADGADGRDSGGRDDDGDGTDTGTDTTALTLDVVAVRVGGDALTLTDGAPGELPSDATLTAAQLGVERLTAARDGTRAQA</sequence>
<name>A0ABV8TD60_9ACTN</name>
<evidence type="ECO:0000313" key="3">
    <source>
        <dbReference type="EMBL" id="MFC4328505.1"/>
    </source>
</evidence>
<feature type="region of interest" description="Disordered" evidence="1">
    <location>
        <begin position="37"/>
        <end position="63"/>
    </location>
</feature>
<accession>A0ABV8TD60</accession>
<dbReference type="RefSeq" id="WP_381738754.1">
    <property type="nucleotide sequence ID" value="NZ_JBHSDP010000013.1"/>
</dbReference>
<evidence type="ECO:0008006" key="5">
    <source>
        <dbReference type="Google" id="ProtNLM"/>
    </source>
</evidence>
<gene>
    <name evidence="3" type="ORF">ACFPC0_11785</name>
</gene>
<reference evidence="4" key="1">
    <citation type="journal article" date="2019" name="Int. J. Syst. Evol. Microbiol.">
        <title>The Global Catalogue of Microorganisms (GCM) 10K type strain sequencing project: providing services to taxonomists for standard genome sequencing and annotation.</title>
        <authorList>
            <consortium name="The Broad Institute Genomics Platform"/>
            <consortium name="The Broad Institute Genome Sequencing Center for Infectious Disease"/>
            <person name="Wu L."/>
            <person name="Ma J."/>
        </authorList>
    </citation>
    <scope>NUCLEOTIDE SEQUENCE [LARGE SCALE GENOMIC DNA]</scope>
    <source>
        <strain evidence="4">PCU 347</strain>
    </source>
</reference>
<dbReference type="Proteomes" id="UP001595824">
    <property type="component" value="Unassembled WGS sequence"/>
</dbReference>
<feature type="signal peptide" evidence="2">
    <location>
        <begin position="1"/>
        <end position="24"/>
    </location>
</feature>